<dbReference type="GO" id="GO:2000641">
    <property type="term" value="P:regulation of early endosome to late endosome transport"/>
    <property type="evidence" value="ECO:0007669"/>
    <property type="project" value="InterPro"/>
</dbReference>
<dbReference type="InterPro" id="IPR016024">
    <property type="entry name" value="ARM-type_fold"/>
</dbReference>
<dbReference type="PROSITE" id="PS50076">
    <property type="entry name" value="DNAJ_2"/>
    <property type="match status" value="1"/>
</dbReference>
<dbReference type="InterPro" id="IPR044978">
    <property type="entry name" value="GRV2/DNAJC13"/>
</dbReference>
<dbReference type="GO" id="GO:0007032">
    <property type="term" value="P:endosome organization"/>
    <property type="evidence" value="ECO:0007669"/>
    <property type="project" value="InterPro"/>
</dbReference>
<reference evidence="2" key="2">
    <citation type="journal article" date="2018" name="Environ. Sci. Technol.">
        <title>The Toxicogenome of Hyalella azteca: A Model for Sediment Ecotoxicology and Evolutionary Toxicology.</title>
        <authorList>
            <person name="Poynton H.C."/>
            <person name="Hasenbein S."/>
            <person name="Benoit J.B."/>
            <person name="Sepulveda M.S."/>
            <person name="Poelchau M.F."/>
            <person name="Hughes D.S.T."/>
            <person name="Murali S.C."/>
            <person name="Chen S."/>
            <person name="Glastad K.M."/>
            <person name="Goodisman M.A.D."/>
            <person name="Werren J.H."/>
            <person name="Vineis J.H."/>
            <person name="Bowen J.L."/>
            <person name="Friedrich M."/>
            <person name="Jones J."/>
            <person name="Robertson H.M."/>
            <person name="Feyereisen R."/>
            <person name="Mechler-Hickson A."/>
            <person name="Mathers N."/>
            <person name="Lee C.E."/>
            <person name="Colbourne J.K."/>
            <person name="Biales A."/>
            <person name="Johnston J.S."/>
            <person name="Wellborn G.A."/>
            <person name="Rosendale A.J."/>
            <person name="Cridge A.G."/>
            <person name="Munoz-Torres M.C."/>
            <person name="Bain P.A."/>
            <person name="Manny A.R."/>
            <person name="Major K.M."/>
            <person name="Lambert F.N."/>
            <person name="Vulpe C.D."/>
            <person name="Tuck P."/>
            <person name="Blalock B.J."/>
            <person name="Lin Y.Y."/>
            <person name="Smith M.E."/>
            <person name="Ochoa-Acuna H."/>
            <person name="Chen M.M."/>
            <person name="Childers C.P."/>
            <person name="Qu J."/>
            <person name="Dugan S."/>
            <person name="Lee S.L."/>
            <person name="Chao H."/>
            <person name="Dinh H."/>
            <person name="Han Y."/>
            <person name="Doddapaneni H."/>
            <person name="Worley K.C."/>
            <person name="Muzny D.M."/>
            <person name="Gibbs R.A."/>
            <person name="Richards S."/>
        </authorList>
    </citation>
    <scope>NUCLEOTIDE SEQUENCE</scope>
    <source>
        <strain evidence="2">HAZT.00-mixed</strain>
        <tissue evidence="2">Whole organism</tissue>
    </source>
</reference>
<name>A0A6A0GZJ7_HYAAZ</name>
<feature type="domain" description="J" evidence="1">
    <location>
        <begin position="200"/>
        <end position="238"/>
    </location>
</feature>
<dbReference type="Proteomes" id="UP000711488">
    <property type="component" value="Unassembled WGS sequence"/>
</dbReference>
<sequence length="238" mass="26784">MCSYFPPRTPDGCVVRPLARVRRYTSDPLCLPTLTQLLLTFDPDIVEKVGRCDPLCLPTLTQLLLTFDPDIVEKVATLLCEVLTDNPALSTVYTTGLFFFVLMYVGSNVLPVARLLHLCHLRQTFRPQEQLAGGDLLQQSILGPLLPEAMVCYLHNYGPDKFAEIFLGEFDTPEVMLLKKVLSAWREEVHKQPPSMSADAAYEELELTPGQRHADDVVRRAYLRLAARYHPDKNAGGR</sequence>
<reference evidence="2" key="1">
    <citation type="submission" date="2014-08" db="EMBL/GenBank/DDBJ databases">
        <authorList>
            <person name="Murali S."/>
            <person name="Richards S."/>
            <person name="Bandaranaike D."/>
            <person name="Bellair M."/>
            <person name="Blankenburg K."/>
            <person name="Chao H."/>
            <person name="Dinh H."/>
            <person name="Doddapaneni H."/>
            <person name="Dugan-Rocha S."/>
            <person name="Elkadiri S."/>
            <person name="Gnanaolivu R."/>
            <person name="Hughes D."/>
            <person name="Lee S."/>
            <person name="Li M."/>
            <person name="Ming W."/>
            <person name="Munidasa M."/>
            <person name="Muniz J."/>
            <person name="Nguyen L."/>
            <person name="Osuji N."/>
            <person name="Pu L.-L."/>
            <person name="Puazo M."/>
            <person name="Skinner E."/>
            <person name="Qu C."/>
            <person name="Quiroz J."/>
            <person name="Raj R."/>
            <person name="Weissenberger G."/>
            <person name="Xin Y."/>
            <person name="Zou X."/>
            <person name="Han Y."/>
            <person name="Worley K."/>
            <person name="Muzny D."/>
            <person name="Gibbs R."/>
        </authorList>
    </citation>
    <scope>NUCLEOTIDE SEQUENCE</scope>
    <source>
        <strain evidence="2">HAZT.00-mixed</strain>
        <tissue evidence="2">Whole organism</tissue>
    </source>
</reference>
<reference evidence="2" key="3">
    <citation type="submission" date="2019-06" db="EMBL/GenBank/DDBJ databases">
        <authorList>
            <person name="Poynton C."/>
            <person name="Hasenbein S."/>
            <person name="Benoit J.B."/>
            <person name="Sepulveda M.S."/>
            <person name="Poelchau M.F."/>
            <person name="Murali S.C."/>
            <person name="Chen S."/>
            <person name="Glastad K.M."/>
            <person name="Werren J.H."/>
            <person name="Vineis J.H."/>
            <person name="Bowen J.L."/>
            <person name="Friedrich M."/>
            <person name="Jones J."/>
            <person name="Robertson H.M."/>
            <person name="Feyereisen R."/>
            <person name="Mechler-Hickson A."/>
            <person name="Mathers N."/>
            <person name="Lee C.E."/>
            <person name="Colbourne J.K."/>
            <person name="Biales A."/>
            <person name="Johnston J.S."/>
            <person name="Wellborn G.A."/>
            <person name="Rosendale A.J."/>
            <person name="Cridge A.G."/>
            <person name="Munoz-Torres M.C."/>
            <person name="Bain P.A."/>
            <person name="Manny A.R."/>
            <person name="Major K.M."/>
            <person name="Lambert F.N."/>
            <person name="Vulpe C.D."/>
            <person name="Tuck P."/>
            <person name="Blalock B.J."/>
            <person name="Lin Y.-Y."/>
            <person name="Smith M.E."/>
            <person name="Ochoa-Acuna H."/>
            <person name="Chen M.-J.M."/>
            <person name="Childers C.P."/>
            <person name="Qu J."/>
            <person name="Dugan S."/>
            <person name="Lee S.L."/>
            <person name="Chao H."/>
            <person name="Dinh H."/>
            <person name="Han Y."/>
            <person name="Doddapaneni H."/>
            <person name="Worley K.C."/>
            <person name="Muzny D.M."/>
            <person name="Gibbs R.A."/>
            <person name="Richards S."/>
        </authorList>
    </citation>
    <scope>NUCLEOTIDE SEQUENCE</scope>
    <source>
        <strain evidence="2">HAZT.00-mixed</strain>
        <tissue evidence="2">Whole organism</tissue>
    </source>
</reference>
<dbReference type="EMBL" id="JQDR03010622">
    <property type="protein sequence ID" value="KAA0193968.1"/>
    <property type="molecule type" value="Genomic_DNA"/>
</dbReference>
<accession>A0A6A0GZJ7</accession>
<dbReference type="GO" id="GO:0010008">
    <property type="term" value="C:endosome membrane"/>
    <property type="evidence" value="ECO:0007669"/>
    <property type="project" value="TreeGrafter"/>
</dbReference>
<organism evidence="2">
    <name type="scientific">Hyalella azteca</name>
    <name type="common">Amphipod</name>
    <dbReference type="NCBI Taxonomy" id="294128"/>
    <lineage>
        <taxon>Eukaryota</taxon>
        <taxon>Metazoa</taxon>
        <taxon>Ecdysozoa</taxon>
        <taxon>Arthropoda</taxon>
        <taxon>Crustacea</taxon>
        <taxon>Multicrustacea</taxon>
        <taxon>Malacostraca</taxon>
        <taxon>Eumalacostraca</taxon>
        <taxon>Peracarida</taxon>
        <taxon>Amphipoda</taxon>
        <taxon>Senticaudata</taxon>
        <taxon>Talitrida</taxon>
        <taxon>Talitroidea</taxon>
        <taxon>Hyalellidae</taxon>
        <taxon>Hyalella</taxon>
    </lineage>
</organism>
<protein>
    <recommendedName>
        <fullName evidence="1">J domain-containing protein</fullName>
    </recommendedName>
</protein>
<dbReference type="CDD" id="cd06257">
    <property type="entry name" value="DnaJ"/>
    <property type="match status" value="1"/>
</dbReference>
<feature type="non-terminal residue" evidence="2">
    <location>
        <position position="238"/>
    </location>
</feature>
<dbReference type="PANTHER" id="PTHR36983">
    <property type="entry name" value="DNAJ HOMOLOG SUBFAMILY C MEMBER 13"/>
    <property type="match status" value="1"/>
</dbReference>
<comment type="caution">
    <text evidence="2">The sequence shown here is derived from an EMBL/GenBank/DDBJ whole genome shotgun (WGS) entry which is preliminary data.</text>
</comment>
<dbReference type="InterPro" id="IPR001623">
    <property type="entry name" value="DnaJ_domain"/>
</dbReference>
<dbReference type="AlphaFoldDB" id="A0A6A0GZJ7"/>
<dbReference type="PANTHER" id="PTHR36983:SF2">
    <property type="entry name" value="DNAJ HOMOLOG SUBFAMILY C MEMBER 13"/>
    <property type="match status" value="1"/>
</dbReference>
<proteinExistence type="predicted"/>
<dbReference type="SUPFAM" id="SSF46565">
    <property type="entry name" value="Chaperone J-domain"/>
    <property type="match status" value="1"/>
</dbReference>
<dbReference type="InterPro" id="IPR036869">
    <property type="entry name" value="J_dom_sf"/>
</dbReference>
<dbReference type="SUPFAM" id="SSF48371">
    <property type="entry name" value="ARM repeat"/>
    <property type="match status" value="1"/>
</dbReference>
<evidence type="ECO:0000313" key="2">
    <source>
        <dbReference type="EMBL" id="KAA0193968.1"/>
    </source>
</evidence>
<gene>
    <name evidence="2" type="ORF">HAZT_HAZT004013</name>
</gene>
<dbReference type="Gene3D" id="1.10.287.110">
    <property type="entry name" value="DnaJ domain"/>
    <property type="match status" value="1"/>
</dbReference>
<dbReference type="GO" id="GO:0006898">
    <property type="term" value="P:receptor-mediated endocytosis"/>
    <property type="evidence" value="ECO:0007669"/>
    <property type="project" value="TreeGrafter"/>
</dbReference>
<evidence type="ECO:0000259" key="1">
    <source>
        <dbReference type="PROSITE" id="PS50076"/>
    </source>
</evidence>